<feature type="transmembrane region" description="Helical" evidence="9">
    <location>
        <begin position="138"/>
        <end position="156"/>
    </location>
</feature>
<dbReference type="PANTHER" id="PTHR11795">
    <property type="entry name" value="BRANCHED-CHAIN AMINO ACID TRANSPORT SYSTEM PERMEASE PROTEIN LIVH"/>
    <property type="match status" value="1"/>
</dbReference>
<evidence type="ECO:0000256" key="4">
    <source>
        <dbReference type="ARBA" id="ARBA00022692"/>
    </source>
</evidence>
<feature type="transmembrane region" description="Helical" evidence="9">
    <location>
        <begin position="221"/>
        <end position="246"/>
    </location>
</feature>
<feature type="transmembrane region" description="Helical" evidence="9">
    <location>
        <begin position="7"/>
        <end position="27"/>
    </location>
</feature>
<keyword evidence="11" id="KW-1185">Reference proteome</keyword>
<keyword evidence="4 9" id="KW-0812">Transmembrane</keyword>
<reference evidence="10 11" key="1">
    <citation type="submission" date="2021-01" db="EMBL/GenBank/DDBJ databases">
        <title>Sequencing the genomes of 1000 actinobacteria strains.</title>
        <authorList>
            <person name="Klenk H.-P."/>
        </authorList>
    </citation>
    <scope>NUCLEOTIDE SEQUENCE [LARGE SCALE GENOMIC DNA]</scope>
    <source>
        <strain evidence="10 11">DSM 18239</strain>
    </source>
</reference>
<evidence type="ECO:0000256" key="2">
    <source>
        <dbReference type="ARBA" id="ARBA00022448"/>
    </source>
</evidence>
<evidence type="ECO:0000256" key="7">
    <source>
        <dbReference type="ARBA" id="ARBA00023136"/>
    </source>
</evidence>
<evidence type="ECO:0000256" key="3">
    <source>
        <dbReference type="ARBA" id="ARBA00022475"/>
    </source>
</evidence>
<name>A0ABS2MA62_9ACTN</name>
<organism evidence="10 11">
    <name type="scientific">Nocardioides salarius</name>
    <dbReference type="NCBI Taxonomy" id="374513"/>
    <lineage>
        <taxon>Bacteria</taxon>
        <taxon>Bacillati</taxon>
        <taxon>Actinomycetota</taxon>
        <taxon>Actinomycetes</taxon>
        <taxon>Propionibacteriales</taxon>
        <taxon>Nocardioidaceae</taxon>
        <taxon>Nocardioides</taxon>
    </lineage>
</organism>
<dbReference type="RefSeq" id="WP_193669850.1">
    <property type="nucleotide sequence ID" value="NZ_JACDTV010000010.1"/>
</dbReference>
<dbReference type="PANTHER" id="PTHR11795:SF445">
    <property type="entry name" value="AMINO ACID ABC TRANSPORTER PERMEASE PROTEIN"/>
    <property type="match status" value="1"/>
</dbReference>
<feature type="transmembrane region" description="Helical" evidence="9">
    <location>
        <begin position="57"/>
        <end position="75"/>
    </location>
</feature>
<evidence type="ECO:0000256" key="5">
    <source>
        <dbReference type="ARBA" id="ARBA00022970"/>
    </source>
</evidence>
<sequence>MQILVTGLLQGVIYTLIGLGLFLVFNVMRVVNFAHGYFVLIGMYGLLWLNPGSLPTYLLYTLGIALGAAVFGYVVERWLLDFTLHKPGHAQLVITISLGIAMQYFFQIRFPEPFQRISNPWPFSAFEILGVTVSPARLMAAIISLVLTVAISWVVYRTSLGQSIRACSQSLPGALHVGINFPRVYRGTFAFGAGIAAIAGALLIPFQPVSPHYGLDLTIKAFIIVVVGGVASLWGTVMAGILLGMAEAAGSVFVSGSLTSSAIYLTFLLVILIRPQGLIVRKAAFA</sequence>
<feature type="transmembrane region" description="Helical" evidence="9">
    <location>
        <begin position="189"/>
        <end position="209"/>
    </location>
</feature>
<accession>A0ABS2MA62</accession>
<keyword evidence="5" id="KW-0029">Amino-acid transport</keyword>
<gene>
    <name evidence="10" type="ORF">JOE61_001889</name>
</gene>
<dbReference type="Proteomes" id="UP000732378">
    <property type="component" value="Unassembled WGS sequence"/>
</dbReference>
<evidence type="ECO:0000256" key="8">
    <source>
        <dbReference type="ARBA" id="ARBA00037998"/>
    </source>
</evidence>
<evidence type="ECO:0000313" key="10">
    <source>
        <dbReference type="EMBL" id="MBM7508075.1"/>
    </source>
</evidence>
<dbReference type="CDD" id="cd06582">
    <property type="entry name" value="TM_PBP1_LivH_like"/>
    <property type="match status" value="1"/>
</dbReference>
<protein>
    <submittedName>
        <fullName evidence="10">Branched-chain amino acid transport system permease protein</fullName>
    </submittedName>
</protein>
<dbReference type="Pfam" id="PF02653">
    <property type="entry name" value="BPD_transp_2"/>
    <property type="match status" value="1"/>
</dbReference>
<keyword evidence="2" id="KW-0813">Transport</keyword>
<keyword evidence="6 9" id="KW-1133">Transmembrane helix</keyword>
<comment type="caution">
    <text evidence="10">The sequence shown here is derived from an EMBL/GenBank/DDBJ whole genome shotgun (WGS) entry which is preliminary data.</text>
</comment>
<proteinExistence type="inferred from homology"/>
<evidence type="ECO:0000256" key="6">
    <source>
        <dbReference type="ARBA" id="ARBA00022989"/>
    </source>
</evidence>
<dbReference type="InterPro" id="IPR052157">
    <property type="entry name" value="BCAA_transport_permease"/>
</dbReference>
<comment type="similarity">
    <text evidence="8">Belongs to the binding-protein-dependent transport system permease family. LivHM subfamily.</text>
</comment>
<dbReference type="EMBL" id="JAFBBZ010000001">
    <property type="protein sequence ID" value="MBM7508075.1"/>
    <property type="molecule type" value="Genomic_DNA"/>
</dbReference>
<keyword evidence="3" id="KW-1003">Cell membrane</keyword>
<feature type="transmembrane region" description="Helical" evidence="9">
    <location>
        <begin position="33"/>
        <end position="50"/>
    </location>
</feature>
<keyword evidence="7 9" id="KW-0472">Membrane</keyword>
<evidence type="ECO:0000256" key="1">
    <source>
        <dbReference type="ARBA" id="ARBA00004651"/>
    </source>
</evidence>
<dbReference type="InterPro" id="IPR001851">
    <property type="entry name" value="ABC_transp_permease"/>
</dbReference>
<evidence type="ECO:0000313" key="11">
    <source>
        <dbReference type="Proteomes" id="UP000732378"/>
    </source>
</evidence>
<comment type="subcellular location">
    <subcellularLocation>
        <location evidence="1">Cell membrane</location>
        <topology evidence="1">Multi-pass membrane protein</topology>
    </subcellularLocation>
</comment>
<feature type="transmembrane region" description="Helical" evidence="9">
    <location>
        <begin position="252"/>
        <end position="273"/>
    </location>
</feature>
<feature type="transmembrane region" description="Helical" evidence="9">
    <location>
        <begin position="87"/>
        <end position="106"/>
    </location>
</feature>
<evidence type="ECO:0000256" key="9">
    <source>
        <dbReference type="SAM" id="Phobius"/>
    </source>
</evidence>